<evidence type="ECO:0000256" key="5">
    <source>
        <dbReference type="ARBA" id="ARBA00023136"/>
    </source>
</evidence>
<keyword evidence="7" id="KW-0175">Coiled coil</keyword>
<keyword evidence="2" id="KW-0132">Cell division</keyword>
<dbReference type="GO" id="GO:0043093">
    <property type="term" value="P:FtsZ-dependent cytokinesis"/>
    <property type="evidence" value="ECO:0007669"/>
    <property type="project" value="TreeGrafter"/>
</dbReference>
<evidence type="ECO:0000256" key="2">
    <source>
        <dbReference type="ARBA" id="ARBA00022618"/>
    </source>
</evidence>
<evidence type="ECO:0000313" key="9">
    <source>
        <dbReference type="EMBL" id="ACO04859.1"/>
    </source>
</evidence>
<dbReference type="PANTHER" id="PTHR37485">
    <property type="entry name" value="CELL DIVISION PROTEIN FTSB"/>
    <property type="match status" value="1"/>
</dbReference>
<dbReference type="PaxDb" id="123214-PERMA_1637"/>
<keyword evidence="6" id="KW-0131">Cell cycle</keyword>
<dbReference type="HOGENOM" id="CLU_1844071_0_0_0"/>
<dbReference type="GO" id="GO:0030428">
    <property type="term" value="C:cell septum"/>
    <property type="evidence" value="ECO:0007669"/>
    <property type="project" value="TreeGrafter"/>
</dbReference>
<accession>C0QRV7</accession>
<dbReference type="InterPro" id="IPR023081">
    <property type="entry name" value="Cell_div_FtsB"/>
</dbReference>
<dbReference type="AlphaFoldDB" id="C0QRV7"/>
<name>C0QRV7_PERMH</name>
<feature type="transmembrane region" description="Helical" evidence="8">
    <location>
        <begin position="21"/>
        <end position="43"/>
    </location>
</feature>
<evidence type="ECO:0000256" key="8">
    <source>
        <dbReference type="SAM" id="Phobius"/>
    </source>
</evidence>
<reference evidence="9 10" key="1">
    <citation type="journal article" date="2009" name="J. Bacteriol.">
        <title>Complete and draft genome sequences of six members of the Aquificales.</title>
        <authorList>
            <person name="Reysenbach A.L."/>
            <person name="Hamamura N."/>
            <person name="Podar M."/>
            <person name="Griffiths E."/>
            <person name="Ferreira S."/>
            <person name="Hochstein R."/>
            <person name="Heidelberg J."/>
            <person name="Johnson J."/>
            <person name="Mead D."/>
            <person name="Pohorille A."/>
            <person name="Sarmiento M."/>
            <person name="Schweighofer K."/>
            <person name="Seshadri R."/>
            <person name="Voytek M.A."/>
        </authorList>
    </citation>
    <scope>NUCLEOTIDE SEQUENCE [LARGE SCALE GENOMIC DNA]</scope>
    <source>
        <strain evidence="10">DSM 14350 / EX-H1</strain>
    </source>
</reference>
<gene>
    <name evidence="9" type="ordered locus">PERMA_1637</name>
</gene>
<dbReference type="Proteomes" id="UP000001366">
    <property type="component" value="Chromosome"/>
</dbReference>
<dbReference type="PANTHER" id="PTHR37485:SF1">
    <property type="entry name" value="CELL DIVISION PROTEIN FTSB"/>
    <property type="match status" value="1"/>
</dbReference>
<proteinExistence type="predicted"/>
<keyword evidence="3 8" id="KW-0812">Transmembrane</keyword>
<dbReference type="InterPro" id="IPR007060">
    <property type="entry name" value="FtsL/DivIC"/>
</dbReference>
<dbReference type="STRING" id="123214.PERMA_1637"/>
<keyword evidence="4 8" id="KW-1133">Transmembrane helix</keyword>
<evidence type="ECO:0000256" key="3">
    <source>
        <dbReference type="ARBA" id="ARBA00022692"/>
    </source>
</evidence>
<evidence type="ECO:0000256" key="6">
    <source>
        <dbReference type="ARBA" id="ARBA00023306"/>
    </source>
</evidence>
<feature type="coiled-coil region" evidence="7">
    <location>
        <begin position="52"/>
        <end position="86"/>
    </location>
</feature>
<keyword evidence="10" id="KW-1185">Reference proteome</keyword>
<dbReference type="OrthoDB" id="14319at2"/>
<evidence type="ECO:0000256" key="1">
    <source>
        <dbReference type="ARBA" id="ARBA00022475"/>
    </source>
</evidence>
<evidence type="ECO:0000256" key="7">
    <source>
        <dbReference type="SAM" id="Coils"/>
    </source>
</evidence>
<dbReference type="KEGG" id="pmx:PERMA_1637"/>
<protein>
    <submittedName>
        <fullName evidence="9">Putative septum formation initiator</fullName>
    </submittedName>
</protein>
<evidence type="ECO:0000256" key="4">
    <source>
        <dbReference type="ARBA" id="ARBA00022989"/>
    </source>
</evidence>
<organism evidence="9 10">
    <name type="scientific">Persephonella marina (strain DSM 14350 / EX-H1)</name>
    <dbReference type="NCBI Taxonomy" id="123214"/>
    <lineage>
        <taxon>Bacteria</taxon>
        <taxon>Pseudomonadati</taxon>
        <taxon>Aquificota</taxon>
        <taxon>Aquificia</taxon>
        <taxon>Aquificales</taxon>
        <taxon>Hydrogenothermaceae</taxon>
        <taxon>Persephonella</taxon>
    </lineage>
</organism>
<dbReference type="Pfam" id="PF04977">
    <property type="entry name" value="DivIC"/>
    <property type="match status" value="1"/>
</dbReference>
<keyword evidence="1" id="KW-1003">Cell membrane</keyword>
<dbReference type="eggNOG" id="COG2919">
    <property type="taxonomic scope" value="Bacteria"/>
</dbReference>
<evidence type="ECO:0000313" key="10">
    <source>
        <dbReference type="Proteomes" id="UP000001366"/>
    </source>
</evidence>
<sequence>MQYSKEKRLTRNLSDKIRQWLKADVILPFATLFLVIYAAYFLFFGKNNLFRFLEKEKQKITLQKDIAKLQRENRYLAEKIDYLKRDIFFIEKKAREDLGLIKDNEEIYIIVDKDIKNQERKERWIDRIIRKYQEFRIR</sequence>
<keyword evidence="5 8" id="KW-0472">Membrane</keyword>
<dbReference type="EMBL" id="CP001230">
    <property type="protein sequence ID" value="ACO04859.1"/>
    <property type="molecule type" value="Genomic_DNA"/>
</dbReference>
<dbReference type="RefSeq" id="WP_015898963.1">
    <property type="nucleotide sequence ID" value="NC_012440.1"/>
</dbReference>